<protein>
    <submittedName>
        <fullName evidence="8">2Fe-2S iron-sulfur cluster binding domain-containing protein</fullName>
    </submittedName>
</protein>
<feature type="domain" description="2Fe-2S ferredoxin-type" evidence="7">
    <location>
        <begin position="2"/>
        <end position="101"/>
    </location>
</feature>
<comment type="similarity">
    <text evidence="1">Belongs to the adrenodoxin/putidaredoxin family.</text>
</comment>
<evidence type="ECO:0000256" key="5">
    <source>
        <dbReference type="ARBA" id="ARBA00023014"/>
    </source>
</evidence>
<dbReference type="PANTHER" id="PTHR23426:SF65">
    <property type="entry name" value="FERREDOXIN-2, MITOCHONDRIAL"/>
    <property type="match status" value="1"/>
</dbReference>
<proteinExistence type="inferred from homology"/>
<dbReference type="Pfam" id="PF00111">
    <property type="entry name" value="Fer2"/>
    <property type="match status" value="1"/>
</dbReference>
<dbReference type="PROSITE" id="PS51085">
    <property type="entry name" value="2FE2S_FER_2"/>
    <property type="match status" value="1"/>
</dbReference>
<dbReference type="CDD" id="cd00207">
    <property type="entry name" value="fer2"/>
    <property type="match status" value="1"/>
</dbReference>
<dbReference type="EMBL" id="CP045871">
    <property type="protein sequence ID" value="QGG79453.1"/>
    <property type="molecule type" value="Genomic_DNA"/>
</dbReference>
<name>A0A5Q2Q8N8_9GAMM</name>
<dbReference type="InterPro" id="IPR012675">
    <property type="entry name" value="Beta-grasp_dom_sf"/>
</dbReference>
<dbReference type="RefSeq" id="WP_153712957.1">
    <property type="nucleotide sequence ID" value="NZ_CP045871.1"/>
</dbReference>
<dbReference type="GO" id="GO:0009055">
    <property type="term" value="F:electron transfer activity"/>
    <property type="evidence" value="ECO:0007669"/>
    <property type="project" value="TreeGrafter"/>
</dbReference>
<dbReference type="KEGG" id="llp:GH975_02265"/>
<comment type="cofactor">
    <cofactor evidence="6">
        <name>[2Fe-2S] cluster</name>
        <dbReference type="ChEBI" id="CHEBI:190135"/>
    </cofactor>
</comment>
<keyword evidence="9" id="KW-1185">Reference proteome</keyword>
<evidence type="ECO:0000256" key="6">
    <source>
        <dbReference type="ARBA" id="ARBA00034078"/>
    </source>
</evidence>
<gene>
    <name evidence="8" type="ORF">GH975_02265</name>
</gene>
<dbReference type="PANTHER" id="PTHR23426">
    <property type="entry name" value="FERREDOXIN/ADRENODOXIN"/>
    <property type="match status" value="1"/>
</dbReference>
<dbReference type="OrthoDB" id="9799640at2"/>
<evidence type="ECO:0000259" key="7">
    <source>
        <dbReference type="PROSITE" id="PS51085"/>
    </source>
</evidence>
<dbReference type="GO" id="GO:0046872">
    <property type="term" value="F:metal ion binding"/>
    <property type="evidence" value="ECO:0007669"/>
    <property type="project" value="UniProtKB-KW"/>
</dbReference>
<keyword evidence="4" id="KW-0408">Iron</keyword>
<dbReference type="InterPro" id="IPR036010">
    <property type="entry name" value="2Fe-2S_ferredoxin-like_sf"/>
</dbReference>
<evidence type="ECO:0000256" key="4">
    <source>
        <dbReference type="ARBA" id="ARBA00023004"/>
    </source>
</evidence>
<dbReference type="GO" id="GO:0140647">
    <property type="term" value="P:P450-containing electron transport chain"/>
    <property type="evidence" value="ECO:0007669"/>
    <property type="project" value="InterPro"/>
</dbReference>
<evidence type="ECO:0000313" key="9">
    <source>
        <dbReference type="Proteomes" id="UP000388235"/>
    </source>
</evidence>
<evidence type="ECO:0000256" key="2">
    <source>
        <dbReference type="ARBA" id="ARBA00022714"/>
    </source>
</evidence>
<dbReference type="InterPro" id="IPR001041">
    <property type="entry name" value="2Fe-2S_ferredoxin-type"/>
</dbReference>
<dbReference type="Proteomes" id="UP000388235">
    <property type="component" value="Chromosome"/>
</dbReference>
<evidence type="ECO:0000313" key="8">
    <source>
        <dbReference type="EMBL" id="QGG79453.1"/>
    </source>
</evidence>
<dbReference type="Gene3D" id="3.10.20.30">
    <property type="match status" value="1"/>
</dbReference>
<keyword evidence="3" id="KW-0479">Metal-binding</keyword>
<dbReference type="AlphaFoldDB" id="A0A5Q2Q8N8"/>
<keyword evidence="2" id="KW-0001">2Fe-2S</keyword>
<dbReference type="InterPro" id="IPR001055">
    <property type="entry name" value="Adrenodoxin-like"/>
</dbReference>
<evidence type="ECO:0000256" key="3">
    <source>
        <dbReference type="ARBA" id="ARBA00022723"/>
    </source>
</evidence>
<dbReference type="GO" id="GO:0005829">
    <property type="term" value="C:cytosol"/>
    <property type="evidence" value="ECO:0007669"/>
    <property type="project" value="TreeGrafter"/>
</dbReference>
<evidence type="ECO:0000256" key="1">
    <source>
        <dbReference type="ARBA" id="ARBA00010914"/>
    </source>
</evidence>
<sequence>MPTVKFEYGDETFEVTAEIGESVMMAAARNRVPGIDADCGGGCSCATCHVYAPDGAALPAPSDMEKDMLDFADALTDASRLSCQIVVTPSMDGVTYVIPKL</sequence>
<keyword evidence="5" id="KW-0411">Iron-sulfur</keyword>
<dbReference type="GO" id="GO:0051537">
    <property type="term" value="F:2 iron, 2 sulfur cluster binding"/>
    <property type="evidence" value="ECO:0007669"/>
    <property type="project" value="UniProtKB-KW"/>
</dbReference>
<accession>A0A5Q2Q8N8</accession>
<organism evidence="8 9">
    <name type="scientific">Litorivicinus lipolyticus</name>
    <dbReference type="NCBI Taxonomy" id="418701"/>
    <lineage>
        <taxon>Bacteria</taxon>
        <taxon>Pseudomonadati</taxon>
        <taxon>Pseudomonadota</taxon>
        <taxon>Gammaproteobacteria</taxon>
        <taxon>Oceanospirillales</taxon>
        <taxon>Litorivicinaceae</taxon>
        <taxon>Litorivicinus</taxon>
    </lineage>
</organism>
<dbReference type="SUPFAM" id="SSF54292">
    <property type="entry name" value="2Fe-2S ferredoxin-like"/>
    <property type="match status" value="1"/>
</dbReference>
<reference evidence="8 9" key="1">
    <citation type="submission" date="2019-11" db="EMBL/GenBank/DDBJ databases">
        <authorList>
            <person name="Khan S.A."/>
            <person name="Jeon C.O."/>
            <person name="Chun B.H."/>
        </authorList>
    </citation>
    <scope>NUCLEOTIDE SEQUENCE [LARGE SCALE GENOMIC DNA]</scope>
    <source>
        <strain evidence="8 9">IMCC 1097</strain>
    </source>
</reference>